<organism evidence="3 4">
    <name type="scientific">Polycladomyces subterraneus</name>
    <dbReference type="NCBI Taxonomy" id="1016997"/>
    <lineage>
        <taxon>Bacteria</taxon>
        <taxon>Bacillati</taxon>
        <taxon>Bacillota</taxon>
        <taxon>Bacilli</taxon>
        <taxon>Bacillales</taxon>
        <taxon>Thermoactinomycetaceae</taxon>
        <taxon>Polycladomyces</taxon>
    </lineage>
</organism>
<reference evidence="3" key="1">
    <citation type="submission" date="2022-08" db="EMBL/GenBank/DDBJ databases">
        <title>Polycladomyces zharkentsis sp. nov., a novel thermophilic CMC and starch-degrading bacterium isolated from a geothermal spring in Kazakhstan.</title>
        <authorList>
            <person name="Mashzhan A."/>
            <person name="Kistaubaeva A."/>
            <person name="Javier-Lopez R."/>
            <person name="Birkeland N.-K."/>
        </authorList>
    </citation>
    <scope>NUCLEOTIDE SEQUENCE</scope>
    <source>
        <strain evidence="3">KSR 13</strain>
    </source>
</reference>
<name>A0ABT8IRN6_9BACL</name>
<keyword evidence="3" id="KW-0449">Lipoprotein</keyword>
<feature type="region of interest" description="Disordered" evidence="1">
    <location>
        <begin position="190"/>
        <end position="214"/>
    </location>
</feature>
<dbReference type="Pfam" id="PF09580">
    <property type="entry name" value="Spore_YhcN_YlaJ"/>
    <property type="match status" value="1"/>
</dbReference>
<feature type="chain" id="PRO_5046707769" evidence="2">
    <location>
        <begin position="23"/>
        <end position="214"/>
    </location>
</feature>
<evidence type="ECO:0000313" key="3">
    <source>
        <dbReference type="EMBL" id="MDN4595448.1"/>
    </source>
</evidence>
<sequence length="214" mass="23980">MKRRLILGFCAFLFLVTGCMQARMPERNLDESLYQNRQNTRPYDYVGNRDASRYNMHGGPNQIGYIHYDESQFRNADGTAVKGPSVYVDRTILARHIAHLETVLPNVKAASVLVTDNHVFVGVQTKTGQLDRKTLRDAWRTAASVTPRYFRIHVTSDTRLRNQIDRVGMRLQRGNYVEGARGDLEQLLDRMGDKTPPDLGGAGRSARAGGSGGI</sequence>
<evidence type="ECO:0000313" key="4">
    <source>
        <dbReference type="Proteomes" id="UP001174196"/>
    </source>
</evidence>
<feature type="signal peptide" evidence="2">
    <location>
        <begin position="1"/>
        <end position="22"/>
    </location>
</feature>
<evidence type="ECO:0000256" key="1">
    <source>
        <dbReference type="SAM" id="MobiDB-lite"/>
    </source>
</evidence>
<accession>A0ABT8IRN6</accession>
<dbReference type="Proteomes" id="UP001174196">
    <property type="component" value="Unassembled WGS sequence"/>
</dbReference>
<protein>
    <submittedName>
        <fullName evidence="3">YhcN/YlaJ family sporulation lipoprotein</fullName>
    </submittedName>
</protein>
<dbReference type="RefSeq" id="WP_301240589.1">
    <property type="nucleotide sequence ID" value="NZ_JANRHH010000055.1"/>
</dbReference>
<keyword evidence="4" id="KW-1185">Reference proteome</keyword>
<comment type="caution">
    <text evidence="3">The sequence shown here is derived from an EMBL/GenBank/DDBJ whole genome shotgun (WGS) entry which is preliminary data.</text>
</comment>
<gene>
    <name evidence="3" type="ORF">NWF35_16440</name>
</gene>
<dbReference type="InterPro" id="IPR019076">
    <property type="entry name" value="Spore_lipoprot_YhcN/YlaJ-like"/>
</dbReference>
<dbReference type="PROSITE" id="PS51257">
    <property type="entry name" value="PROKAR_LIPOPROTEIN"/>
    <property type="match status" value="1"/>
</dbReference>
<dbReference type="EMBL" id="JANRHH010000055">
    <property type="protein sequence ID" value="MDN4595448.1"/>
    <property type="molecule type" value="Genomic_DNA"/>
</dbReference>
<evidence type="ECO:0000256" key="2">
    <source>
        <dbReference type="SAM" id="SignalP"/>
    </source>
</evidence>
<keyword evidence="2" id="KW-0732">Signal</keyword>
<proteinExistence type="predicted"/>